<dbReference type="EC" id="2.4.-.-" evidence="1"/>
<sequence>MQIEFVIISTADWDNPFWTNKQHIARRLADRGYKVLYLNSMGLRAPTGSSKDLGRIFRRLKGMFRGLEQKQENLWVWSPIVIPYQKNKVVRNINFLISTFFIKYYTKKLNFQKYILWTYNPISKPLLKKGEVFSVYHCVDEVSVQPGMPEEVIKEEDKKLTMSVDTVFATSQSLYKSRKEINPITYYSANVADFDHFSKARIQEYQVPEEFINMNGPIIGFIGAISGYKLDYQLIYEVAKANKDKNFVFIGQIGEGDPRTNVSLLEQLNNIYLIGPRAYNDLPRYLQYFNVCLLPNNLNEYTKNMFPMKFFEYLAAGKPVVMTPLHALKEYYDLCYIADNSDEFSRMISFALDEKNRSDFNKLINDRISEAKLHDWESRIDNMLEKIHISEEKNNGNLGVYDAKSI</sequence>
<dbReference type="Pfam" id="PF13692">
    <property type="entry name" value="Glyco_trans_1_4"/>
    <property type="match status" value="1"/>
</dbReference>
<dbReference type="RefSeq" id="WP_379260282.1">
    <property type="nucleotide sequence ID" value="NZ_JBHUMJ010000002.1"/>
</dbReference>
<dbReference type="PANTHER" id="PTHR12526:SF630">
    <property type="entry name" value="GLYCOSYLTRANSFERASE"/>
    <property type="match status" value="1"/>
</dbReference>
<evidence type="ECO:0000313" key="1">
    <source>
        <dbReference type="EMBL" id="MFD2699381.1"/>
    </source>
</evidence>
<dbReference type="Gene3D" id="3.40.50.2000">
    <property type="entry name" value="Glycogen Phosphorylase B"/>
    <property type="match status" value="1"/>
</dbReference>
<keyword evidence="2" id="KW-1185">Reference proteome</keyword>
<reference evidence="2" key="1">
    <citation type="journal article" date="2019" name="Int. J. Syst. Evol. Microbiol.">
        <title>The Global Catalogue of Microorganisms (GCM) 10K type strain sequencing project: providing services to taxonomists for standard genome sequencing and annotation.</title>
        <authorList>
            <consortium name="The Broad Institute Genomics Platform"/>
            <consortium name="The Broad Institute Genome Sequencing Center for Infectious Disease"/>
            <person name="Wu L."/>
            <person name="Ma J."/>
        </authorList>
    </citation>
    <scope>NUCLEOTIDE SEQUENCE [LARGE SCALE GENOMIC DNA]</scope>
    <source>
        <strain evidence="2">KCTC 33849</strain>
    </source>
</reference>
<protein>
    <submittedName>
        <fullName evidence="1">Glycosyltransferase</fullName>
        <ecNumber evidence="1">2.4.-.-</ecNumber>
    </submittedName>
</protein>
<comment type="caution">
    <text evidence="1">The sequence shown here is derived from an EMBL/GenBank/DDBJ whole genome shotgun (WGS) entry which is preliminary data.</text>
</comment>
<dbReference type="PANTHER" id="PTHR12526">
    <property type="entry name" value="GLYCOSYLTRANSFERASE"/>
    <property type="match status" value="1"/>
</dbReference>
<keyword evidence="1" id="KW-0808">Transferase</keyword>
<gene>
    <name evidence="1" type="ORF">ACFSVM_02755</name>
</gene>
<evidence type="ECO:0000313" key="2">
    <source>
        <dbReference type="Proteomes" id="UP001597540"/>
    </source>
</evidence>
<proteinExistence type="predicted"/>
<dbReference type="GO" id="GO:0016757">
    <property type="term" value="F:glycosyltransferase activity"/>
    <property type="evidence" value="ECO:0007669"/>
    <property type="project" value="UniProtKB-KW"/>
</dbReference>
<dbReference type="Proteomes" id="UP001597540">
    <property type="component" value="Unassembled WGS sequence"/>
</dbReference>
<name>A0ABW5SI64_9BACL</name>
<dbReference type="SUPFAM" id="SSF53756">
    <property type="entry name" value="UDP-Glycosyltransferase/glycogen phosphorylase"/>
    <property type="match status" value="1"/>
</dbReference>
<dbReference type="EMBL" id="JBHUMJ010000002">
    <property type="protein sequence ID" value="MFD2699381.1"/>
    <property type="molecule type" value="Genomic_DNA"/>
</dbReference>
<organism evidence="1 2">
    <name type="scientific">Paenibacillus shunpengii</name>
    <dbReference type="NCBI Taxonomy" id="2054424"/>
    <lineage>
        <taxon>Bacteria</taxon>
        <taxon>Bacillati</taxon>
        <taxon>Bacillota</taxon>
        <taxon>Bacilli</taxon>
        <taxon>Bacillales</taxon>
        <taxon>Paenibacillaceae</taxon>
        <taxon>Paenibacillus</taxon>
    </lineage>
</organism>
<accession>A0ABW5SI64</accession>
<keyword evidence="1" id="KW-0328">Glycosyltransferase</keyword>